<feature type="region of interest" description="Disordered" evidence="1">
    <location>
        <begin position="1"/>
        <end position="34"/>
    </location>
</feature>
<dbReference type="AlphaFoldDB" id="A0A1F5EC47"/>
<sequence length="99" mass="10730">MLFLPNEREDRLNNDTPRGDTENGWNPVVAQGPGEPTLPIGIGSMIDLPKTIAEIYDDEDRPNDTSSNDPSGWQMATVLVAMAVLLWLANLNGCAFTSG</sequence>
<name>A0A1F5EC47_9BACT</name>
<keyword evidence="2" id="KW-1133">Transmembrane helix</keyword>
<reference evidence="3 4" key="1">
    <citation type="journal article" date="2016" name="Nat. Commun.">
        <title>Thousands of microbial genomes shed light on interconnected biogeochemical processes in an aquifer system.</title>
        <authorList>
            <person name="Anantharaman K."/>
            <person name="Brown C.T."/>
            <person name="Hug L.A."/>
            <person name="Sharon I."/>
            <person name="Castelle C.J."/>
            <person name="Probst A.J."/>
            <person name="Thomas B.C."/>
            <person name="Singh A."/>
            <person name="Wilkins M.J."/>
            <person name="Karaoz U."/>
            <person name="Brodie E.L."/>
            <person name="Williams K.H."/>
            <person name="Hubbard S.S."/>
            <person name="Banfield J.F."/>
        </authorList>
    </citation>
    <scope>NUCLEOTIDE SEQUENCE [LARGE SCALE GENOMIC DNA]</scope>
</reference>
<evidence type="ECO:0000313" key="3">
    <source>
        <dbReference type="EMBL" id="OGD64955.1"/>
    </source>
</evidence>
<accession>A0A1F5EC47</accession>
<evidence type="ECO:0000313" key="4">
    <source>
        <dbReference type="Proteomes" id="UP000177481"/>
    </source>
</evidence>
<gene>
    <name evidence="3" type="ORF">A3A71_02820</name>
</gene>
<proteinExistence type="predicted"/>
<organism evidence="3 4">
    <name type="scientific">Candidatus Berkelbacteria bacterium RIFCSPLOWO2_01_FULL_50_28</name>
    <dbReference type="NCBI Taxonomy" id="1797471"/>
    <lineage>
        <taxon>Bacteria</taxon>
        <taxon>Candidatus Berkelbacteria</taxon>
    </lineage>
</organism>
<protein>
    <submittedName>
        <fullName evidence="3">Uncharacterized protein</fullName>
    </submittedName>
</protein>
<feature type="transmembrane region" description="Helical" evidence="2">
    <location>
        <begin position="71"/>
        <end position="89"/>
    </location>
</feature>
<feature type="compositionally biased region" description="Basic and acidic residues" evidence="1">
    <location>
        <begin position="1"/>
        <end position="21"/>
    </location>
</feature>
<evidence type="ECO:0000256" key="2">
    <source>
        <dbReference type="SAM" id="Phobius"/>
    </source>
</evidence>
<comment type="caution">
    <text evidence="3">The sequence shown here is derived from an EMBL/GenBank/DDBJ whole genome shotgun (WGS) entry which is preliminary data.</text>
</comment>
<evidence type="ECO:0000256" key="1">
    <source>
        <dbReference type="SAM" id="MobiDB-lite"/>
    </source>
</evidence>
<keyword evidence="2" id="KW-0472">Membrane</keyword>
<dbReference type="EMBL" id="MEZX01000002">
    <property type="protein sequence ID" value="OGD64955.1"/>
    <property type="molecule type" value="Genomic_DNA"/>
</dbReference>
<dbReference type="Proteomes" id="UP000177481">
    <property type="component" value="Unassembled WGS sequence"/>
</dbReference>
<keyword evidence="2" id="KW-0812">Transmembrane</keyword>